<comment type="caution">
    <text evidence="1">The sequence shown here is derived from an EMBL/GenBank/DDBJ whole genome shotgun (WGS) entry which is preliminary data.</text>
</comment>
<protein>
    <submittedName>
        <fullName evidence="1">Uncharacterized protein</fullName>
    </submittedName>
</protein>
<dbReference type="EMBL" id="JSZA02000032">
    <property type="protein sequence ID" value="TGO03218.1"/>
    <property type="molecule type" value="Genomic_DNA"/>
</dbReference>
<dbReference type="AlphaFoldDB" id="A0A4E0QR97"/>
<sequence>MDCLSILDNSLNIIKDNLRLFVEGLNLNVGEGTIVYADIIYSLNNIIEMNKSRHNQSWVLTYPFLNVIPTVLRF</sequence>
<name>A0A4E0QR97_9GAMM</name>
<reference evidence="1 2" key="1">
    <citation type="journal article" date="2016" name="Front. Microbiol.">
        <title>Single-Cell (Meta-)Genomics of a Dimorphic Candidatus Thiomargarita nelsonii Reveals Genomic Plasticity.</title>
        <authorList>
            <person name="Flood B.E."/>
            <person name="Fliss P."/>
            <person name="Jones D.S."/>
            <person name="Dick G.J."/>
            <person name="Jain S."/>
            <person name="Kaster A.K."/>
            <person name="Winkel M."/>
            <person name="Mussmann M."/>
            <person name="Bailey J."/>
        </authorList>
    </citation>
    <scope>NUCLEOTIDE SEQUENCE [LARGE SCALE GENOMIC DNA]</scope>
    <source>
        <strain evidence="1">Hydrate Ridge</strain>
    </source>
</reference>
<evidence type="ECO:0000313" key="1">
    <source>
        <dbReference type="EMBL" id="TGO03218.1"/>
    </source>
</evidence>
<evidence type="ECO:0000313" key="2">
    <source>
        <dbReference type="Proteomes" id="UP000030428"/>
    </source>
</evidence>
<accession>A0A4E0QR97</accession>
<gene>
    <name evidence="1" type="ORF">PN36_10410</name>
</gene>
<proteinExistence type="predicted"/>
<keyword evidence="2" id="KW-1185">Reference proteome</keyword>
<dbReference type="Proteomes" id="UP000030428">
    <property type="component" value="Unassembled WGS sequence"/>
</dbReference>
<organism evidence="1 2">
    <name type="scientific">Candidatus Thiomargarita nelsonii</name>
    <dbReference type="NCBI Taxonomy" id="1003181"/>
    <lineage>
        <taxon>Bacteria</taxon>
        <taxon>Pseudomonadati</taxon>
        <taxon>Pseudomonadota</taxon>
        <taxon>Gammaproteobacteria</taxon>
        <taxon>Thiotrichales</taxon>
        <taxon>Thiotrichaceae</taxon>
        <taxon>Thiomargarita</taxon>
    </lineage>
</organism>